<dbReference type="Proteomes" id="UP000183015">
    <property type="component" value="Unassembled WGS sequence"/>
</dbReference>
<gene>
    <name evidence="1" type="ORF">SAMN05414137_11093</name>
</gene>
<evidence type="ECO:0000313" key="1">
    <source>
        <dbReference type="EMBL" id="SEL58748.1"/>
    </source>
</evidence>
<name>A0A1H7RFG3_STRJI</name>
<dbReference type="EMBL" id="FOAZ01000010">
    <property type="protein sequence ID" value="SEL58748.1"/>
    <property type="molecule type" value="Genomic_DNA"/>
</dbReference>
<accession>A0A1H7RFG3</accession>
<proteinExistence type="predicted"/>
<dbReference type="AlphaFoldDB" id="A0A1H7RFG3"/>
<organism evidence="1 2">
    <name type="scientific">Streptacidiphilus jiangxiensis</name>
    <dbReference type="NCBI Taxonomy" id="235985"/>
    <lineage>
        <taxon>Bacteria</taxon>
        <taxon>Bacillati</taxon>
        <taxon>Actinomycetota</taxon>
        <taxon>Actinomycetes</taxon>
        <taxon>Kitasatosporales</taxon>
        <taxon>Streptomycetaceae</taxon>
        <taxon>Streptacidiphilus</taxon>
    </lineage>
</organism>
<evidence type="ECO:0000313" key="2">
    <source>
        <dbReference type="Proteomes" id="UP000183015"/>
    </source>
</evidence>
<dbReference type="STRING" id="235985.SAMN05414137_11093"/>
<evidence type="ECO:0008006" key="3">
    <source>
        <dbReference type="Google" id="ProtNLM"/>
    </source>
</evidence>
<dbReference type="eggNOG" id="COG3878">
    <property type="taxonomic scope" value="Bacteria"/>
</dbReference>
<protein>
    <recommendedName>
        <fullName evidence="3">DUF1963 domain-containing protein</fullName>
    </recommendedName>
</protein>
<sequence length="240" mass="26933">MASVLQLYRHDVPRGIASLPKWMFPDGTDMLQVLWCPNPHADDYEPRVRLYWRTESELGTVMDANPALNLFTRGEDVDFTPRACILHPELVQEYPPITLTDPDEDDFRDGRLRILPAGLEEDCARWTATGEPRNDFDQHDYADHAGTPGWKMGGWLPNVGFWPPPAERCSCGAPTVLLLGATSEALNGPWLPNGDPGFRWGDPEDWDDNRPTGVWGGRGGQLWLLVCADDPTHPILTYAE</sequence>
<keyword evidence="2" id="KW-1185">Reference proteome</keyword>
<reference evidence="2" key="1">
    <citation type="submission" date="2016-10" db="EMBL/GenBank/DDBJ databases">
        <authorList>
            <person name="Varghese N."/>
        </authorList>
    </citation>
    <scope>NUCLEOTIDE SEQUENCE [LARGE SCALE GENOMIC DNA]</scope>
    <source>
        <strain evidence="2">DSM 45096 / BCRC 16803 / CGMCC 4.1857 / CIP 109030 / JCM 12277 / KCTC 19219 / NBRC 100920 / 33214</strain>
    </source>
</reference>